<dbReference type="AlphaFoldDB" id="A0A6A6NVL2"/>
<dbReference type="InterPro" id="IPR016161">
    <property type="entry name" value="Ald_DH/histidinol_DH"/>
</dbReference>
<dbReference type="OrthoDB" id="310895at2759"/>
<sequence>MAPKLPFELNDPDVFKDKSYVNGEWIESKSGKRFEIIDPGTGKPWASCPTNSAEDVPAAVAAAHLAFQTYRKTNPRTRAKLLLEWDAQIRAHRDDLARILVHEAGKPLAEAHGEIDYALGFTWWFAGEAERVQGTVSTPSAPGRRVFTVKQPIGVAAALVPWNFPIAMILRKAGAALAAGCTMIVKPSPETPLTVLTLAHLAEKAGFPKGVFSVLTTDLENTPALSEALCRHELVKKVTFTGSTRVGKLVARNCADGLKKLTLELGGNCPVLVFDDANLEQAATQILALKWRHAGQACITANRLYVQKGVYDKFAEIIANRSRGLKVGHGMAKDTTMGPLTTPRSLVKASEHVEDARSKNGRILFGGNKMNIEDGFFFEPTVILDAHSDMQISKEESFAPILALFPFDTEEEAVGAANKTSMGLASYFFTKNVDRTWRLLENLEAGMIGMNCGNSSAAESPFGGIKESGYGKESGKDVAIAEYLITKTGTLALEDHF</sequence>
<comment type="similarity">
    <text evidence="2">Belongs to the aldehyde dehydrogenase family.</text>
</comment>
<organism evidence="5 6">
    <name type="scientific">Lineolata rhizophorae</name>
    <dbReference type="NCBI Taxonomy" id="578093"/>
    <lineage>
        <taxon>Eukaryota</taxon>
        <taxon>Fungi</taxon>
        <taxon>Dikarya</taxon>
        <taxon>Ascomycota</taxon>
        <taxon>Pezizomycotina</taxon>
        <taxon>Dothideomycetes</taxon>
        <taxon>Dothideomycetes incertae sedis</taxon>
        <taxon>Lineolatales</taxon>
        <taxon>Lineolataceae</taxon>
        <taxon>Lineolata</taxon>
    </lineage>
</organism>
<dbReference type="EMBL" id="MU001685">
    <property type="protein sequence ID" value="KAF2455825.1"/>
    <property type="molecule type" value="Genomic_DNA"/>
</dbReference>
<feature type="domain" description="Aldehyde dehydrogenase" evidence="4">
    <location>
        <begin position="25"/>
        <end position="488"/>
    </location>
</feature>
<evidence type="ECO:0000256" key="3">
    <source>
        <dbReference type="ARBA" id="ARBA00023002"/>
    </source>
</evidence>
<dbReference type="InterPro" id="IPR015590">
    <property type="entry name" value="Aldehyde_DH_dom"/>
</dbReference>
<dbReference type="GO" id="GO:0009450">
    <property type="term" value="P:gamma-aminobutyric acid catabolic process"/>
    <property type="evidence" value="ECO:0007669"/>
    <property type="project" value="TreeGrafter"/>
</dbReference>
<dbReference type="Pfam" id="PF00171">
    <property type="entry name" value="Aldedh"/>
    <property type="match status" value="1"/>
</dbReference>
<evidence type="ECO:0000259" key="4">
    <source>
        <dbReference type="Pfam" id="PF00171"/>
    </source>
</evidence>
<dbReference type="FunFam" id="3.40.605.10:FF:000023">
    <property type="entry name" value="Succinate-semialdehyde dehydrogenase (Eurofung)"/>
    <property type="match status" value="1"/>
</dbReference>
<dbReference type="Gene3D" id="3.40.309.10">
    <property type="entry name" value="Aldehyde Dehydrogenase, Chain A, domain 2"/>
    <property type="match status" value="1"/>
</dbReference>
<dbReference type="GO" id="GO:0004777">
    <property type="term" value="F:succinate-semialdehyde dehydrogenase (NAD+) activity"/>
    <property type="evidence" value="ECO:0007669"/>
    <property type="project" value="TreeGrafter"/>
</dbReference>
<dbReference type="CDD" id="cd07103">
    <property type="entry name" value="ALDH_F5_SSADH_GabD"/>
    <property type="match status" value="1"/>
</dbReference>
<dbReference type="GO" id="GO:0005737">
    <property type="term" value="C:cytoplasm"/>
    <property type="evidence" value="ECO:0007669"/>
    <property type="project" value="TreeGrafter"/>
</dbReference>
<evidence type="ECO:0000313" key="5">
    <source>
        <dbReference type="EMBL" id="KAF2455825.1"/>
    </source>
</evidence>
<keyword evidence="3" id="KW-0560">Oxidoreductase</keyword>
<gene>
    <name evidence="5" type="ORF">BDY21DRAFT_348803</name>
</gene>
<protein>
    <submittedName>
        <fullName evidence="5">Aldehyde/histidinol dehydrogenase</fullName>
    </submittedName>
</protein>
<accession>A0A6A6NVL2</accession>
<proteinExistence type="inferred from homology"/>
<name>A0A6A6NVL2_9PEZI</name>
<dbReference type="Proteomes" id="UP000799766">
    <property type="component" value="Unassembled WGS sequence"/>
</dbReference>
<dbReference type="PANTHER" id="PTHR43353:SF7">
    <property type="entry name" value="SUCCINATE SEMIALDEHYDE DEHYDROGENASE (EUROFUNG)"/>
    <property type="match status" value="1"/>
</dbReference>
<dbReference type="SUPFAM" id="SSF53720">
    <property type="entry name" value="ALDH-like"/>
    <property type="match status" value="1"/>
</dbReference>
<reference evidence="5" key="1">
    <citation type="journal article" date="2020" name="Stud. Mycol.">
        <title>101 Dothideomycetes genomes: a test case for predicting lifestyles and emergence of pathogens.</title>
        <authorList>
            <person name="Haridas S."/>
            <person name="Albert R."/>
            <person name="Binder M."/>
            <person name="Bloem J."/>
            <person name="Labutti K."/>
            <person name="Salamov A."/>
            <person name="Andreopoulos B."/>
            <person name="Baker S."/>
            <person name="Barry K."/>
            <person name="Bills G."/>
            <person name="Bluhm B."/>
            <person name="Cannon C."/>
            <person name="Castanera R."/>
            <person name="Culley D."/>
            <person name="Daum C."/>
            <person name="Ezra D."/>
            <person name="Gonzalez J."/>
            <person name="Henrissat B."/>
            <person name="Kuo A."/>
            <person name="Liang C."/>
            <person name="Lipzen A."/>
            <person name="Lutzoni F."/>
            <person name="Magnuson J."/>
            <person name="Mondo S."/>
            <person name="Nolan M."/>
            <person name="Ohm R."/>
            <person name="Pangilinan J."/>
            <person name="Park H.-J."/>
            <person name="Ramirez L."/>
            <person name="Alfaro M."/>
            <person name="Sun H."/>
            <person name="Tritt A."/>
            <person name="Yoshinaga Y."/>
            <person name="Zwiers L.-H."/>
            <person name="Turgeon B."/>
            <person name="Goodwin S."/>
            <person name="Spatafora J."/>
            <person name="Crous P."/>
            <person name="Grigoriev I."/>
        </authorList>
    </citation>
    <scope>NUCLEOTIDE SEQUENCE</scope>
    <source>
        <strain evidence="5">ATCC 16933</strain>
    </source>
</reference>
<dbReference type="InterPro" id="IPR016163">
    <property type="entry name" value="Ald_DH_C"/>
</dbReference>
<dbReference type="FunFam" id="3.40.309.10:FF:000004">
    <property type="entry name" value="Succinate-semialdehyde dehydrogenase I"/>
    <property type="match status" value="1"/>
</dbReference>
<dbReference type="InterPro" id="IPR016162">
    <property type="entry name" value="Ald_DH_N"/>
</dbReference>
<comment type="pathway">
    <text evidence="1">Amino-acid degradation; 4-aminobutanoate degradation.</text>
</comment>
<dbReference type="Gene3D" id="3.40.605.10">
    <property type="entry name" value="Aldehyde Dehydrogenase, Chain A, domain 1"/>
    <property type="match status" value="1"/>
</dbReference>
<dbReference type="InterPro" id="IPR050740">
    <property type="entry name" value="Aldehyde_DH_Superfamily"/>
</dbReference>
<keyword evidence="6" id="KW-1185">Reference proteome</keyword>
<evidence type="ECO:0000256" key="2">
    <source>
        <dbReference type="ARBA" id="ARBA00009986"/>
    </source>
</evidence>
<dbReference type="PANTHER" id="PTHR43353">
    <property type="entry name" value="SUCCINATE-SEMIALDEHYDE DEHYDROGENASE, MITOCHONDRIAL"/>
    <property type="match status" value="1"/>
</dbReference>
<evidence type="ECO:0000313" key="6">
    <source>
        <dbReference type="Proteomes" id="UP000799766"/>
    </source>
</evidence>
<evidence type="ECO:0000256" key="1">
    <source>
        <dbReference type="ARBA" id="ARBA00005176"/>
    </source>
</evidence>